<reference evidence="2 3" key="1">
    <citation type="submission" date="2020-04" db="EMBL/GenBank/DDBJ databases">
        <authorList>
            <person name="Wallbank WR R."/>
            <person name="Pardo Diaz C."/>
            <person name="Kozak K."/>
            <person name="Martin S."/>
            <person name="Jiggins C."/>
            <person name="Moest M."/>
            <person name="Warren A I."/>
            <person name="Byers J.R.P. K."/>
            <person name="Montejo-Kovacevich G."/>
            <person name="Yen C E."/>
        </authorList>
    </citation>
    <scope>NUCLEOTIDE SEQUENCE [LARGE SCALE GENOMIC DNA]</scope>
</reference>
<dbReference type="AlphaFoldDB" id="A0A8S1BR40"/>
<name>A0A8S1BR40_ARCPL</name>
<dbReference type="CDD" id="cd01650">
    <property type="entry name" value="RT_nLTR_like"/>
    <property type="match status" value="1"/>
</dbReference>
<keyword evidence="3" id="KW-1185">Reference proteome</keyword>
<dbReference type="SUPFAM" id="SSF56672">
    <property type="entry name" value="DNA/RNA polymerases"/>
    <property type="match status" value="1"/>
</dbReference>
<feature type="domain" description="Reverse transcriptase" evidence="1">
    <location>
        <begin position="1"/>
        <end position="238"/>
    </location>
</feature>
<evidence type="ECO:0000259" key="1">
    <source>
        <dbReference type="PROSITE" id="PS50878"/>
    </source>
</evidence>
<dbReference type="PROSITE" id="PS50878">
    <property type="entry name" value="RT_POL"/>
    <property type="match status" value="1"/>
</dbReference>
<evidence type="ECO:0000313" key="3">
    <source>
        <dbReference type="Proteomes" id="UP000494106"/>
    </source>
</evidence>
<dbReference type="OrthoDB" id="414730at2759"/>
<dbReference type="GO" id="GO:0071897">
    <property type="term" value="P:DNA biosynthetic process"/>
    <property type="evidence" value="ECO:0007669"/>
    <property type="project" value="UniProtKB-ARBA"/>
</dbReference>
<dbReference type="EMBL" id="CADEBC010000858">
    <property type="protein sequence ID" value="CAB3261717.1"/>
    <property type="molecule type" value="Genomic_DNA"/>
</dbReference>
<dbReference type="InterPro" id="IPR043502">
    <property type="entry name" value="DNA/RNA_pol_sf"/>
</dbReference>
<sequence>MSRRLVDYLTKNNIISPSQYSFRSGRSTSDAVHDLSNSIKTNLDRGQKVIGIFLDLAKAFDTVSVPILIEKIKRLGIRGTPLRLFEDYLSERTQCVRVDEFISEERIVTYGVAQGSVIGPTLFLIYINDLGLLTLPNGKVITFADDTALLFNADTWSDAYKHAQSGFNVVSDWLRNNILTLNATKTQYVTFSITHKTAPNLPMPHSIIAHSCPSPHNVTCSCVHLQKADAVKYLGVIMDSRLRFHEHISYIYPQWQDAQTNLRLQEPKASG</sequence>
<gene>
    <name evidence="2" type="ORF">APLA_LOCUS18105</name>
</gene>
<accession>A0A8S1BR40</accession>
<evidence type="ECO:0000313" key="2">
    <source>
        <dbReference type="EMBL" id="CAB3261717.1"/>
    </source>
</evidence>
<comment type="caution">
    <text evidence="2">The sequence shown here is derived from an EMBL/GenBank/DDBJ whole genome shotgun (WGS) entry which is preliminary data.</text>
</comment>
<organism evidence="2 3">
    <name type="scientific">Arctia plantaginis</name>
    <name type="common">Wood tiger moth</name>
    <name type="synonym">Phalaena plantaginis</name>
    <dbReference type="NCBI Taxonomy" id="874455"/>
    <lineage>
        <taxon>Eukaryota</taxon>
        <taxon>Metazoa</taxon>
        <taxon>Ecdysozoa</taxon>
        <taxon>Arthropoda</taxon>
        <taxon>Hexapoda</taxon>
        <taxon>Insecta</taxon>
        <taxon>Pterygota</taxon>
        <taxon>Neoptera</taxon>
        <taxon>Endopterygota</taxon>
        <taxon>Lepidoptera</taxon>
        <taxon>Glossata</taxon>
        <taxon>Ditrysia</taxon>
        <taxon>Noctuoidea</taxon>
        <taxon>Erebidae</taxon>
        <taxon>Arctiinae</taxon>
        <taxon>Arctia</taxon>
    </lineage>
</organism>
<dbReference type="InterPro" id="IPR000477">
    <property type="entry name" value="RT_dom"/>
</dbReference>
<dbReference type="Proteomes" id="UP000494106">
    <property type="component" value="Unassembled WGS sequence"/>
</dbReference>
<dbReference type="Pfam" id="PF00078">
    <property type="entry name" value="RVT_1"/>
    <property type="match status" value="1"/>
</dbReference>
<dbReference type="PANTHER" id="PTHR33332">
    <property type="entry name" value="REVERSE TRANSCRIPTASE DOMAIN-CONTAINING PROTEIN"/>
    <property type="match status" value="1"/>
</dbReference>
<protein>
    <recommendedName>
        <fullName evidence="1">Reverse transcriptase domain-containing protein</fullName>
    </recommendedName>
</protein>
<proteinExistence type="predicted"/>